<comment type="caution">
    <text evidence="1">The sequence shown here is derived from an EMBL/GenBank/DDBJ whole genome shotgun (WGS) entry which is preliminary data.</text>
</comment>
<evidence type="ECO:0000313" key="1">
    <source>
        <dbReference type="EMBL" id="EDO53609.1"/>
    </source>
</evidence>
<organism evidence="1 2">
    <name type="scientific">Bacteroides uniformis (strain ATCC 8492 / DSM 6597 / CCUG 4942 / CIP 103695 / JCM 5828 / KCTC 5204 / NCTC 13054 / VPI 0061)</name>
    <dbReference type="NCBI Taxonomy" id="411479"/>
    <lineage>
        <taxon>Bacteria</taxon>
        <taxon>Pseudomonadati</taxon>
        <taxon>Bacteroidota</taxon>
        <taxon>Bacteroidia</taxon>
        <taxon>Bacteroidales</taxon>
        <taxon>Bacteroidaceae</taxon>
        <taxon>Bacteroides</taxon>
    </lineage>
</organism>
<dbReference type="EMBL" id="AAYH02000045">
    <property type="protein sequence ID" value="EDO53609.1"/>
    <property type="molecule type" value="Genomic_DNA"/>
</dbReference>
<dbReference type="AlphaFoldDB" id="A0ABC9NA38"/>
<dbReference type="Proteomes" id="UP000004110">
    <property type="component" value="Unassembled WGS sequence"/>
</dbReference>
<reference evidence="1" key="1">
    <citation type="submission" date="2007-06" db="EMBL/GenBank/DDBJ databases">
        <authorList>
            <person name="Fulton L."/>
            <person name="Clifton S."/>
            <person name="Fulton B."/>
            <person name="Xu J."/>
            <person name="Minx P."/>
            <person name="Pepin K.H."/>
            <person name="Johnson M."/>
            <person name="Thiruvilangam P."/>
            <person name="Bhonagiri V."/>
            <person name="Nash W.E."/>
            <person name="Mardis E.R."/>
            <person name="Wilson R.K."/>
        </authorList>
    </citation>
    <scope>NUCLEOTIDE SEQUENCE [LARGE SCALE GENOMIC DNA]</scope>
    <source>
        <strain evidence="1">ATCC 8492</strain>
    </source>
</reference>
<keyword evidence="2" id="KW-1185">Reference proteome</keyword>
<evidence type="ECO:0000313" key="2">
    <source>
        <dbReference type="Proteomes" id="UP000004110"/>
    </source>
</evidence>
<gene>
    <name evidence="1" type="ORF">BACUNI_02888</name>
</gene>
<protein>
    <submittedName>
        <fullName evidence="1">Uncharacterized protein</fullName>
    </submittedName>
</protein>
<reference evidence="1" key="2">
    <citation type="submission" date="2013-11" db="EMBL/GenBank/DDBJ databases">
        <title>Draft genome sequence of Bacteroides uniformis (ATCC 8492).</title>
        <authorList>
            <person name="Sudarsanam P."/>
            <person name="Ley R."/>
            <person name="Guruge J."/>
            <person name="Turnbaugh P.J."/>
            <person name="Mahowald M."/>
            <person name="Liep D."/>
            <person name="Gordon J."/>
        </authorList>
    </citation>
    <scope>NUCLEOTIDE SEQUENCE</scope>
    <source>
        <strain evidence="1">ATCC 8492</strain>
    </source>
</reference>
<sequence length="48" mass="5449">MESGSEPYMVYGFSALSSLMDYYFYTSANGECSRVHLMVFLHNSPLTD</sequence>
<proteinExistence type="predicted"/>
<name>A0ABC9NA38_BACUC</name>
<accession>A0ABC9NA38</accession>